<dbReference type="EMBL" id="JAECZA010000037">
    <property type="protein sequence ID" value="MBH8573589.1"/>
    <property type="molecule type" value="Genomic_DNA"/>
</dbReference>
<keyword evidence="6" id="KW-0503">Monooxygenase</keyword>
<accession>A0A8J7LF98</accession>
<evidence type="ECO:0000256" key="7">
    <source>
        <dbReference type="PIRSR" id="PIRSR602403-1"/>
    </source>
</evidence>
<feature type="transmembrane region" description="Helical" evidence="8">
    <location>
        <begin position="169"/>
        <end position="186"/>
    </location>
</feature>
<feature type="transmembrane region" description="Helical" evidence="8">
    <location>
        <begin position="104"/>
        <end position="125"/>
    </location>
</feature>
<dbReference type="GO" id="GO:0016705">
    <property type="term" value="F:oxidoreductase activity, acting on paired donors, with incorporation or reduction of molecular oxygen"/>
    <property type="evidence" value="ECO:0007669"/>
    <property type="project" value="InterPro"/>
</dbReference>
<name>A0A8J7LF98_9NOST</name>
<dbReference type="InterPro" id="IPR002403">
    <property type="entry name" value="Cyt_P450_E_grp-IV"/>
</dbReference>
<keyword evidence="8" id="KW-1133">Transmembrane helix</keyword>
<keyword evidence="3 7" id="KW-0479">Metal-binding</keyword>
<feature type="transmembrane region" description="Helical" evidence="8">
    <location>
        <begin position="75"/>
        <end position="92"/>
    </location>
</feature>
<feature type="transmembrane region" description="Helical" evidence="8">
    <location>
        <begin position="44"/>
        <end position="63"/>
    </location>
</feature>
<sequence>MEIVKSKKKISLAEFANTFFAFGIILIAALLAAELKPNLNLHRAIYSFLASSVLFIPAIYLYILHGKSANKNNYWLLLWIFSFLAYLVHLFYKVLLVPDNIKATFAIHGTAITASELVLALWWGLDISLAWFSDSSATWIEKQRIGVHIYAGLSFLVGTLIGQQGFARILGIILAIAILLSLLVRYHNTRNGRDSEDLPPGSYGLPLIGETIALAWDNHQFYRQRFQKYGSVFKTHLFGKPVIAFIGPEAFTFFLNQEYFTRAKANPQPIQELLDWESLPLLDGSEHRRRKKIILEAFTPQAFDKYIPLIEQTATYYLERWEQLSSFAWIPEYRKLSASLTNALFTGGSPGPESEAVGEIIETFLKGFTSIPINLRWNAYGKALQSRDKLLALIDKAIVQHRQQPQSDMLGLLLTVRGEDGSTLTDEQLRREVLHLFFAAYGGIYISLTYLSLTLAQHPEIMSRARQEVNQYAPSGSLNFAQLQNLVYLKQIAYELRRFYPINAATFFGLVKKETQFQNFRIPQSWGAVGGIHTTMHIPQIFPEPESFQPCRFATEKFASLPENSYVPHGGGARESHRCPGEDLITVLIKVMAVHLLRRYNWELPPQNLELNRNLFPIPRDDLKVKFGTYTENTKQKVS</sequence>
<evidence type="ECO:0000313" key="10">
    <source>
        <dbReference type="Proteomes" id="UP000662314"/>
    </source>
</evidence>
<reference evidence="9 10" key="1">
    <citation type="journal article" date="2021" name="Int. J. Syst. Evol. Microbiol.">
        <title>Amazonocrinis nigriterrae gen. nov., sp. nov., Atlanticothrix silvestris gen. nov., sp. nov. and Dendronalium phyllosphericum gen. nov., sp. nov., nostocacean cyanobacteria from Brazilian environments.</title>
        <authorList>
            <person name="Alvarenga D.O."/>
            <person name="Andreote A.P.D."/>
            <person name="Branco L.H.Z."/>
            <person name="Delbaje E."/>
            <person name="Cruz R.B."/>
            <person name="Varani A.M."/>
            <person name="Fiore M.F."/>
        </authorList>
    </citation>
    <scope>NUCLEOTIDE SEQUENCE [LARGE SCALE GENOMIC DNA]</scope>
    <source>
        <strain evidence="9 10">CENA369</strain>
    </source>
</reference>
<organism evidence="9 10">
    <name type="scientific">Dendronalium phyllosphericum CENA369</name>
    <dbReference type="NCBI Taxonomy" id="1725256"/>
    <lineage>
        <taxon>Bacteria</taxon>
        <taxon>Bacillati</taxon>
        <taxon>Cyanobacteriota</taxon>
        <taxon>Cyanophyceae</taxon>
        <taxon>Nostocales</taxon>
        <taxon>Nostocaceae</taxon>
        <taxon>Dendronalium</taxon>
        <taxon>Dendronalium phyllosphericum</taxon>
    </lineage>
</organism>
<dbReference type="AlphaFoldDB" id="A0A8J7LF98"/>
<comment type="cofactor">
    <cofactor evidence="7">
        <name>heme</name>
        <dbReference type="ChEBI" id="CHEBI:30413"/>
    </cofactor>
</comment>
<proteinExistence type="inferred from homology"/>
<feature type="transmembrane region" description="Helical" evidence="8">
    <location>
        <begin position="145"/>
        <end position="163"/>
    </location>
</feature>
<keyword evidence="10" id="KW-1185">Reference proteome</keyword>
<dbReference type="SUPFAM" id="SSF48264">
    <property type="entry name" value="Cytochrome P450"/>
    <property type="match status" value="1"/>
</dbReference>
<comment type="caution">
    <text evidence="9">The sequence shown here is derived from an EMBL/GenBank/DDBJ whole genome shotgun (WGS) entry which is preliminary data.</text>
</comment>
<feature type="transmembrane region" description="Helical" evidence="8">
    <location>
        <begin position="433"/>
        <end position="453"/>
    </location>
</feature>
<evidence type="ECO:0000256" key="3">
    <source>
        <dbReference type="ARBA" id="ARBA00022723"/>
    </source>
</evidence>
<gene>
    <name evidence="9" type="ORF">I8752_11295</name>
</gene>
<dbReference type="PRINTS" id="PR00465">
    <property type="entry name" value="EP450IV"/>
</dbReference>
<evidence type="ECO:0000313" key="9">
    <source>
        <dbReference type="EMBL" id="MBH8573589.1"/>
    </source>
</evidence>
<evidence type="ECO:0000256" key="4">
    <source>
        <dbReference type="ARBA" id="ARBA00023002"/>
    </source>
</evidence>
<feature type="transmembrane region" description="Helical" evidence="8">
    <location>
        <begin position="12"/>
        <end position="32"/>
    </location>
</feature>
<dbReference type="InterPro" id="IPR036396">
    <property type="entry name" value="Cyt_P450_sf"/>
</dbReference>
<keyword evidence="2 7" id="KW-0349">Heme</keyword>
<evidence type="ECO:0000256" key="2">
    <source>
        <dbReference type="ARBA" id="ARBA00022617"/>
    </source>
</evidence>
<keyword evidence="8" id="KW-0472">Membrane</keyword>
<dbReference type="PANTHER" id="PTHR24286:SF384">
    <property type="entry name" value="P450, PUTATIVE (EUROFUNG)-RELATED"/>
    <property type="match status" value="1"/>
</dbReference>
<dbReference type="InterPro" id="IPR001128">
    <property type="entry name" value="Cyt_P450"/>
</dbReference>
<comment type="similarity">
    <text evidence="1">Belongs to the cytochrome P450 family.</text>
</comment>
<evidence type="ECO:0000256" key="1">
    <source>
        <dbReference type="ARBA" id="ARBA00010617"/>
    </source>
</evidence>
<keyword evidence="4" id="KW-0560">Oxidoreductase</keyword>
<dbReference type="PANTHER" id="PTHR24286">
    <property type="entry name" value="CYTOCHROME P450 26"/>
    <property type="match status" value="1"/>
</dbReference>
<dbReference type="GO" id="GO:0005506">
    <property type="term" value="F:iron ion binding"/>
    <property type="evidence" value="ECO:0007669"/>
    <property type="project" value="InterPro"/>
</dbReference>
<feature type="binding site" description="axial binding residue" evidence="7">
    <location>
        <position position="579"/>
    </location>
    <ligand>
        <name>heme</name>
        <dbReference type="ChEBI" id="CHEBI:30413"/>
    </ligand>
    <ligandPart>
        <name>Fe</name>
        <dbReference type="ChEBI" id="CHEBI:18248"/>
    </ligandPart>
</feature>
<dbReference type="RefSeq" id="WP_214432408.1">
    <property type="nucleotide sequence ID" value="NZ_CAWPUQ010000200.1"/>
</dbReference>
<dbReference type="Pfam" id="PF00067">
    <property type="entry name" value="p450"/>
    <property type="match status" value="1"/>
</dbReference>
<evidence type="ECO:0000256" key="5">
    <source>
        <dbReference type="ARBA" id="ARBA00023004"/>
    </source>
</evidence>
<evidence type="ECO:0000256" key="6">
    <source>
        <dbReference type="ARBA" id="ARBA00023033"/>
    </source>
</evidence>
<keyword evidence="8" id="KW-0812">Transmembrane</keyword>
<keyword evidence="5 7" id="KW-0408">Iron</keyword>
<evidence type="ECO:0000256" key="8">
    <source>
        <dbReference type="SAM" id="Phobius"/>
    </source>
</evidence>
<dbReference type="GO" id="GO:0016125">
    <property type="term" value="P:sterol metabolic process"/>
    <property type="evidence" value="ECO:0007669"/>
    <property type="project" value="TreeGrafter"/>
</dbReference>
<dbReference type="Gene3D" id="1.10.630.10">
    <property type="entry name" value="Cytochrome P450"/>
    <property type="match status" value="1"/>
</dbReference>
<dbReference type="Proteomes" id="UP000662314">
    <property type="component" value="Unassembled WGS sequence"/>
</dbReference>
<dbReference type="GO" id="GO:0020037">
    <property type="term" value="F:heme binding"/>
    <property type="evidence" value="ECO:0007669"/>
    <property type="project" value="InterPro"/>
</dbReference>
<dbReference type="GO" id="GO:0004497">
    <property type="term" value="F:monooxygenase activity"/>
    <property type="evidence" value="ECO:0007669"/>
    <property type="project" value="UniProtKB-KW"/>
</dbReference>
<protein>
    <submittedName>
        <fullName evidence="9">Cytochrome P450</fullName>
    </submittedName>
</protein>